<gene>
    <name evidence="9" type="ORF">ODALV1_LOCUS1785</name>
</gene>
<feature type="compositionally biased region" description="Low complexity" evidence="7">
    <location>
        <begin position="408"/>
        <end position="417"/>
    </location>
</feature>
<dbReference type="Pfam" id="PF00046">
    <property type="entry name" value="Homeodomain"/>
    <property type="match status" value="1"/>
</dbReference>
<name>A0ABP1PMX7_9HEXA</name>
<evidence type="ECO:0000256" key="5">
    <source>
        <dbReference type="PROSITE-ProRule" id="PRU00108"/>
    </source>
</evidence>
<protein>
    <recommendedName>
        <fullName evidence="8">Homeobox domain-containing protein</fullName>
    </recommendedName>
</protein>
<keyword evidence="3 5" id="KW-0371">Homeobox</keyword>
<feature type="region of interest" description="Disordered" evidence="7">
    <location>
        <begin position="144"/>
        <end position="174"/>
    </location>
</feature>
<evidence type="ECO:0000313" key="9">
    <source>
        <dbReference type="EMBL" id="CAL8071585.1"/>
    </source>
</evidence>
<keyword evidence="2 5" id="KW-0238">DNA-binding</keyword>
<evidence type="ECO:0000256" key="4">
    <source>
        <dbReference type="ARBA" id="ARBA00023242"/>
    </source>
</evidence>
<dbReference type="PROSITE" id="PS50071">
    <property type="entry name" value="HOMEOBOX_2"/>
    <property type="match status" value="1"/>
</dbReference>
<dbReference type="InterPro" id="IPR001356">
    <property type="entry name" value="HD"/>
</dbReference>
<dbReference type="SMART" id="SM00389">
    <property type="entry name" value="HOX"/>
    <property type="match status" value="1"/>
</dbReference>
<feature type="compositionally biased region" description="Low complexity" evidence="7">
    <location>
        <begin position="439"/>
        <end position="456"/>
    </location>
</feature>
<keyword evidence="4 5" id="KW-0539">Nucleus</keyword>
<dbReference type="EMBL" id="CAXLJM020000006">
    <property type="protein sequence ID" value="CAL8071585.1"/>
    <property type="molecule type" value="Genomic_DNA"/>
</dbReference>
<sequence>MFDLAIATQRYSQPQQPQLGYPIQHPHYTSTHPPQLHHNPDRKQQSNHLQIPLGNNNNIGGPTMDDCSGITTGVRDDREFVLNYPRSPQSETSQKSHDSSSPASTTADATASVNLSTRAEISPVMYSSAQNQLNFFNPGVVAPSKAETGERSHPATSGKQCSKKQGPAGDKPSFSIESLLAHSNNWRRHPQSQDNKSVSKDSRFLPYSIPQQAPQQNRTPRQSSESKTTSNIPQSEEKRTENFGAGNKCGNGRRAAKSKRVRTIFTPEQLERLEAEFERQQYMVGPERLYLASSLYLTEAQVKVWFQNRRIKWRKQHLEMEQQRLALYRTLTEQDMMTSADPDDSGDCDYEDEDGTDEDRRSIHSPPQPNNPLSTMQPEKTADIQHPLPSHHQHHQPPINNKQLKNMSSVAGNSSSSFCKTDHHRIPLQQQSNNDEFDTSTPTSSVSSSLSLSPASFPRTGMVTRNEEETMTTTCYPRNTVQQLKK</sequence>
<feature type="compositionally biased region" description="Polar residues" evidence="7">
    <location>
        <begin position="471"/>
        <end position="486"/>
    </location>
</feature>
<feature type="compositionally biased region" description="Polar residues" evidence="7">
    <location>
        <begin position="9"/>
        <end position="18"/>
    </location>
</feature>
<feature type="compositionally biased region" description="Polar residues" evidence="7">
    <location>
        <begin position="209"/>
        <end position="234"/>
    </location>
</feature>
<organism evidence="9 10">
    <name type="scientific">Orchesella dallaii</name>
    <dbReference type="NCBI Taxonomy" id="48710"/>
    <lineage>
        <taxon>Eukaryota</taxon>
        <taxon>Metazoa</taxon>
        <taxon>Ecdysozoa</taxon>
        <taxon>Arthropoda</taxon>
        <taxon>Hexapoda</taxon>
        <taxon>Collembola</taxon>
        <taxon>Entomobryomorpha</taxon>
        <taxon>Entomobryoidea</taxon>
        <taxon>Orchesellidae</taxon>
        <taxon>Orchesellinae</taxon>
        <taxon>Orchesella</taxon>
    </lineage>
</organism>
<dbReference type="PROSITE" id="PS00027">
    <property type="entry name" value="HOMEOBOX_1"/>
    <property type="match status" value="1"/>
</dbReference>
<feature type="region of interest" description="Disordered" evidence="7">
    <location>
        <begin position="1"/>
        <end position="64"/>
    </location>
</feature>
<dbReference type="Proteomes" id="UP001642540">
    <property type="component" value="Unassembled WGS sequence"/>
</dbReference>
<dbReference type="InterPro" id="IPR050877">
    <property type="entry name" value="EMX-VAX-Noto_Homeobox_TFs"/>
</dbReference>
<dbReference type="SUPFAM" id="SSF46689">
    <property type="entry name" value="Homeodomain-like"/>
    <property type="match status" value="1"/>
</dbReference>
<comment type="subcellular location">
    <subcellularLocation>
        <location evidence="1 5 6">Nucleus</location>
    </subcellularLocation>
</comment>
<evidence type="ECO:0000259" key="8">
    <source>
        <dbReference type="PROSITE" id="PS50071"/>
    </source>
</evidence>
<feature type="region of interest" description="Disordered" evidence="7">
    <location>
        <begin position="207"/>
        <end position="256"/>
    </location>
</feature>
<dbReference type="InterPro" id="IPR009057">
    <property type="entry name" value="Homeodomain-like_sf"/>
</dbReference>
<keyword evidence="10" id="KW-1185">Reference proteome</keyword>
<feature type="region of interest" description="Disordered" evidence="7">
    <location>
        <begin position="337"/>
        <end position="486"/>
    </location>
</feature>
<comment type="caution">
    <text evidence="9">The sequence shown here is derived from an EMBL/GenBank/DDBJ whole genome shotgun (WGS) entry which is preliminary data.</text>
</comment>
<dbReference type="CDD" id="cd00086">
    <property type="entry name" value="homeodomain"/>
    <property type="match status" value="1"/>
</dbReference>
<reference evidence="9 10" key="1">
    <citation type="submission" date="2024-08" db="EMBL/GenBank/DDBJ databases">
        <authorList>
            <person name="Cucini C."/>
            <person name="Frati F."/>
        </authorList>
    </citation>
    <scope>NUCLEOTIDE SEQUENCE [LARGE SCALE GENOMIC DNA]</scope>
</reference>
<dbReference type="Gene3D" id="1.10.10.60">
    <property type="entry name" value="Homeodomain-like"/>
    <property type="match status" value="1"/>
</dbReference>
<feature type="region of interest" description="Disordered" evidence="7">
    <location>
        <begin position="85"/>
        <end position="111"/>
    </location>
</feature>
<feature type="compositionally biased region" description="Low complexity" evidence="7">
    <location>
        <begin position="99"/>
        <end position="111"/>
    </location>
</feature>
<dbReference type="PANTHER" id="PTHR24339:SF67">
    <property type="entry name" value="GNOT1 HOMEODOMAIN PROTEIN-RELATED"/>
    <property type="match status" value="1"/>
</dbReference>
<proteinExistence type="predicted"/>
<feature type="domain" description="Homeobox" evidence="8">
    <location>
        <begin position="256"/>
        <end position="316"/>
    </location>
</feature>
<evidence type="ECO:0000256" key="3">
    <source>
        <dbReference type="ARBA" id="ARBA00023155"/>
    </source>
</evidence>
<evidence type="ECO:0000256" key="2">
    <source>
        <dbReference type="ARBA" id="ARBA00023125"/>
    </source>
</evidence>
<dbReference type="InterPro" id="IPR017970">
    <property type="entry name" value="Homeobox_CS"/>
</dbReference>
<evidence type="ECO:0000256" key="6">
    <source>
        <dbReference type="RuleBase" id="RU000682"/>
    </source>
</evidence>
<evidence type="ECO:0000256" key="1">
    <source>
        <dbReference type="ARBA" id="ARBA00004123"/>
    </source>
</evidence>
<evidence type="ECO:0000313" key="10">
    <source>
        <dbReference type="Proteomes" id="UP001642540"/>
    </source>
</evidence>
<feature type="DNA-binding region" description="Homeobox" evidence="5">
    <location>
        <begin position="258"/>
        <end position="317"/>
    </location>
</feature>
<evidence type="ECO:0000256" key="7">
    <source>
        <dbReference type="SAM" id="MobiDB-lite"/>
    </source>
</evidence>
<feature type="compositionally biased region" description="Acidic residues" evidence="7">
    <location>
        <begin position="341"/>
        <end position="357"/>
    </location>
</feature>
<accession>A0ABP1PMX7</accession>
<dbReference type="PANTHER" id="PTHR24339">
    <property type="entry name" value="HOMEOBOX PROTEIN EMX-RELATED"/>
    <property type="match status" value="1"/>
</dbReference>